<proteinExistence type="predicted"/>
<dbReference type="GeneID" id="92091539"/>
<evidence type="ECO:0000256" key="1">
    <source>
        <dbReference type="SAM" id="MobiDB-lite"/>
    </source>
</evidence>
<name>A0ABR1V2X8_9PEZI</name>
<organism evidence="2 3">
    <name type="scientific">Apiospora phragmitis</name>
    <dbReference type="NCBI Taxonomy" id="2905665"/>
    <lineage>
        <taxon>Eukaryota</taxon>
        <taxon>Fungi</taxon>
        <taxon>Dikarya</taxon>
        <taxon>Ascomycota</taxon>
        <taxon>Pezizomycotina</taxon>
        <taxon>Sordariomycetes</taxon>
        <taxon>Xylariomycetidae</taxon>
        <taxon>Amphisphaeriales</taxon>
        <taxon>Apiosporaceae</taxon>
        <taxon>Apiospora</taxon>
    </lineage>
</organism>
<gene>
    <name evidence="2" type="ORF">PG994_007067</name>
</gene>
<reference evidence="2 3" key="1">
    <citation type="submission" date="2023-01" db="EMBL/GenBank/DDBJ databases">
        <title>Analysis of 21 Apiospora genomes using comparative genomics revels a genus with tremendous synthesis potential of carbohydrate active enzymes and secondary metabolites.</title>
        <authorList>
            <person name="Sorensen T."/>
        </authorList>
    </citation>
    <scope>NUCLEOTIDE SEQUENCE [LARGE SCALE GENOMIC DNA]</scope>
    <source>
        <strain evidence="2 3">CBS 135458</strain>
    </source>
</reference>
<feature type="region of interest" description="Disordered" evidence="1">
    <location>
        <begin position="1"/>
        <end position="116"/>
    </location>
</feature>
<comment type="caution">
    <text evidence="2">The sequence shown here is derived from an EMBL/GenBank/DDBJ whole genome shotgun (WGS) entry which is preliminary data.</text>
</comment>
<dbReference type="RefSeq" id="XP_066715418.1">
    <property type="nucleotide sequence ID" value="XM_066858476.1"/>
</dbReference>
<sequence length="281" mass="30179">MDDSSTTSDSEDGLLSVRSPKKKKRNGDVPVTAEERGAGSSQVAPSAMRVGRMGPRRSLLPRLVKHENEEEEEEEDRLETQKTERELAELKPELQALDEANKARVKNEGSRGDSLEMGEQALIHAPEVGAKAYGKSQGNRSESQEKGEQTLVLPLRSKRGVVDALPAVEQSPAPVSPHSLRLHPGKHDGSSSGNTTGRGDLLPTLPGWGAFCVVSGMGLGMHQQQQQQRLGDLEGEGWDVLRGSGSDSDCDGGAIIGDAKKMQTDDESDEFGTGGWDVVMM</sequence>
<keyword evidence="3" id="KW-1185">Reference proteome</keyword>
<protein>
    <submittedName>
        <fullName evidence="2">Uncharacterized protein</fullName>
    </submittedName>
</protein>
<dbReference type="EMBL" id="JAQQWL010000007">
    <property type="protein sequence ID" value="KAK8064429.1"/>
    <property type="molecule type" value="Genomic_DNA"/>
</dbReference>
<evidence type="ECO:0000313" key="2">
    <source>
        <dbReference type="EMBL" id="KAK8064429.1"/>
    </source>
</evidence>
<dbReference type="Proteomes" id="UP001480595">
    <property type="component" value="Unassembled WGS sequence"/>
</dbReference>
<feature type="compositionally biased region" description="Basic and acidic residues" evidence="1">
    <location>
        <begin position="78"/>
        <end position="92"/>
    </location>
</feature>
<feature type="region of interest" description="Disordered" evidence="1">
    <location>
        <begin position="168"/>
        <end position="200"/>
    </location>
</feature>
<accession>A0ABR1V2X8</accession>
<feature type="compositionally biased region" description="Basic and acidic residues" evidence="1">
    <location>
        <begin position="99"/>
        <end position="114"/>
    </location>
</feature>
<evidence type="ECO:0000313" key="3">
    <source>
        <dbReference type="Proteomes" id="UP001480595"/>
    </source>
</evidence>